<evidence type="ECO:0000313" key="1">
    <source>
        <dbReference type="EMBL" id="CAE7153472.1"/>
    </source>
</evidence>
<sequence>MLAVHVSNAATGEEICVIAAGRDWTAHELNVKLASQRDAMPHSQVLLHGARPLQQLERLHELLDEEEASTLKLQLLRKSWVVTVVDIRPKGSDGDLWHREIDVEAYPECSFEDFAACVAKKLDLEPATRPEIVLAREVIDWRERSTSLATLGIHAGSKVHVIGTANLRMMSRGRPAPDSRRSEFLESNSALCLMDQCQAGELLPNPACKEPPADDPAVQEFKVLHPGQSEISCDSLVQIPGLLQRQECNSIISRAQELAVAPMDVECFLGTRRYQRIVVRDEKLVNSYGSRGFLKPHRDAPFSPEINVRSLCTLLVPLCSAGKTRFFHPVQHLDYRGMTLKEELEARGGLAAGFHALDVSLSEGSGLLFGQSLLHEGIPAEGEQCKMLLRTDVLVRRKPPVPGVLLTAAERKDQVAALQWFREAQHQDLKDQPSNNLYERALSYRYFHPSKDDAESLEAMSESDPTSQAGDAVPLPSLLEKYSDFTLPELAVLKGAVAAFKLPEQSGQARGNGYGKDCDRVHASQCTARQLRVSAMYALHLLGHHSYGDRSAVYTVNFDPKTQQVTAVSLGDLLLAAFEAKPCYGAVYNV</sequence>
<dbReference type="AlphaFoldDB" id="A0A812IPS1"/>
<reference evidence="1" key="1">
    <citation type="submission" date="2021-02" db="EMBL/GenBank/DDBJ databases">
        <authorList>
            <person name="Dougan E. K."/>
            <person name="Rhodes N."/>
            <person name="Thang M."/>
            <person name="Chan C."/>
        </authorList>
    </citation>
    <scope>NUCLEOTIDE SEQUENCE</scope>
</reference>
<comment type="caution">
    <text evidence="1">The sequence shown here is derived from an EMBL/GenBank/DDBJ whole genome shotgun (WGS) entry which is preliminary data.</text>
</comment>
<gene>
    <name evidence="1" type="ORF">SPIL2461_LOCUS257</name>
</gene>
<feature type="non-terminal residue" evidence="1">
    <location>
        <position position="590"/>
    </location>
</feature>
<proteinExistence type="predicted"/>
<dbReference type="OrthoDB" id="69177at2759"/>
<protein>
    <submittedName>
        <fullName evidence="1">Uncharacterized protein</fullName>
    </submittedName>
</protein>
<evidence type="ECO:0000313" key="2">
    <source>
        <dbReference type="Proteomes" id="UP000649617"/>
    </source>
</evidence>
<dbReference type="EMBL" id="CAJNIZ010000098">
    <property type="protein sequence ID" value="CAE7153472.1"/>
    <property type="molecule type" value="Genomic_DNA"/>
</dbReference>
<organism evidence="1 2">
    <name type="scientific">Symbiodinium pilosum</name>
    <name type="common">Dinoflagellate</name>
    <dbReference type="NCBI Taxonomy" id="2952"/>
    <lineage>
        <taxon>Eukaryota</taxon>
        <taxon>Sar</taxon>
        <taxon>Alveolata</taxon>
        <taxon>Dinophyceae</taxon>
        <taxon>Suessiales</taxon>
        <taxon>Symbiodiniaceae</taxon>
        <taxon>Symbiodinium</taxon>
    </lineage>
</organism>
<dbReference type="Proteomes" id="UP000649617">
    <property type="component" value="Unassembled WGS sequence"/>
</dbReference>
<keyword evidence="2" id="KW-1185">Reference proteome</keyword>
<accession>A0A812IPS1</accession>
<name>A0A812IPS1_SYMPI</name>